<proteinExistence type="predicted"/>
<organism evidence="5 6">
    <name type="scientific">Aedes albopictus</name>
    <name type="common">Asian tiger mosquito</name>
    <name type="synonym">Stegomyia albopicta</name>
    <dbReference type="NCBI Taxonomy" id="7160"/>
    <lineage>
        <taxon>Eukaryota</taxon>
        <taxon>Metazoa</taxon>
        <taxon>Ecdysozoa</taxon>
        <taxon>Arthropoda</taxon>
        <taxon>Hexapoda</taxon>
        <taxon>Insecta</taxon>
        <taxon>Pterygota</taxon>
        <taxon>Neoptera</taxon>
        <taxon>Endopterygota</taxon>
        <taxon>Diptera</taxon>
        <taxon>Nematocera</taxon>
        <taxon>Culicoidea</taxon>
        <taxon>Culicidae</taxon>
        <taxon>Culicinae</taxon>
        <taxon>Aedini</taxon>
        <taxon>Aedes</taxon>
        <taxon>Stegomyia</taxon>
    </lineage>
</organism>
<dbReference type="PANTHER" id="PTHR19303">
    <property type="entry name" value="TRANSPOSON"/>
    <property type="match status" value="1"/>
</dbReference>
<feature type="region of interest" description="Disordered" evidence="3">
    <location>
        <begin position="601"/>
        <end position="627"/>
    </location>
</feature>
<evidence type="ECO:0000313" key="6">
    <source>
        <dbReference type="Proteomes" id="UP000069940"/>
    </source>
</evidence>
<keyword evidence="6" id="KW-1185">Reference proteome</keyword>
<comment type="subcellular location">
    <subcellularLocation>
        <location evidence="1">Nucleus</location>
    </subcellularLocation>
</comment>
<keyword evidence="2" id="KW-0238">DNA-binding</keyword>
<dbReference type="Proteomes" id="UP000069940">
    <property type="component" value="Unassembled WGS sequence"/>
</dbReference>
<name>A0ABM1YFA8_AEDAL</name>
<dbReference type="Gene3D" id="3.30.420.10">
    <property type="entry name" value="Ribonuclease H-like superfamily/Ribonuclease H"/>
    <property type="match status" value="1"/>
</dbReference>
<dbReference type="InterPro" id="IPR009057">
    <property type="entry name" value="Homeodomain-like_sf"/>
</dbReference>
<feature type="compositionally biased region" description="Basic residues" evidence="3">
    <location>
        <begin position="712"/>
        <end position="728"/>
    </location>
</feature>
<feature type="compositionally biased region" description="Basic and acidic residues" evidence="3">
    <location>
        <begin position="675"/>
        <end position="711"/>
    </location>
</feature>
<evidence type="ECO:0000256" key="2">
    <source>
        <dbReference type="ARBA" id="ARBA00023125"/>
    </source>
</evidence>
<dbReference type="RefSeq" id="XP_029718118.2">
    <property type="nucleotide sequence ID" value="XM_029862258.2"/>
</dbReference>
<feature type="domain" description="HTH CENPB-type" evidence="4">
    <location>
        <begin position="57"/>
        <end position="132"/>
    </location>
</feature>
<dbReference type="GeneID" id="115260912"/>
<dbReference type="SUPFAM" id="SSF46689">
    <property type="entry name" value="Homeodomain-like"/>
    <property type="match status" value="1"/>
</dbReference>
<feature type="compositionally biased region" description="Basic and acidic residues" evidence="3">
    <location>
        <begin position="607"/>
        <end position="620"/>
    </location>
</feature>
<feature type="region of interest" description="Disordered" evidence="3">
    <location>
        <begin position="675"/>
        <end position="735"/>
    </location>
</feature>
<reference evidence="6" key="1">
    <citation type="journal article" date="2015" name="Proc. Natl. Acad. Sci. U.S.A.">
        <title>Genome sequence of the Asian Tiger mosquito, Aedes albopictus, reveals insights into its biology, genetics, and evolution.</title>
        <authorList>
            <person name="Chen X.G."/>
            <person name="Jiang X."/>
            <person name="Gu J."/>
            <person name="Xu M."/>
            <person name="Wu Y."/>
            <person name="Deng Y."/>
            <person name="Zhang C."/>
            <person name="Bonizzoni M."/>
            <person name="Dermauw W."/>
            <person name="Vontas J."/>
            <person name="Armbruster P."/>
            <person name="Huang X."/>
            <person name="Yang Y."/>
            <person name="Zhang H."/>
            <person name="He W."/>
            <person name="Peng H."/>
            <person name="Liu Y."/>
            <person name="Wu K."/>
            <person name="Chen J."/>
            <person name="Lirakis M."/>
            <person name="Topalis P."/>
            <person name="Van Leeuwen T."/>
            <person name="Hall A.B."/>
            <person name="Jiang X."/>
            <person name="Thorpe C."/>
            <person name="Mueller R.L."/>
            <person name="Sun C."/>
            <person name="Waterhouse R.M."/>
            <person name="Yan G."/>
            <person name="Tu Z.J."/>
            <person name="Fang X."/>
            <person name="James A.A."/>
        </authorList>
    </citation>
    <scope>NUCLEOTIDE SEQUENCE [LARGE SCALE GENOMIC DNA]</scope>
    <source>
        <strain evidence="6">Foshan</strain>
    </source>
</reference>
<dbReference type="InterPro" id="IPR050863">
    <property type="entry name" value="CenT-Element_Derived"/>
</dbReference>
<evidence type="ECO:0000256" key="3">
    <source>
        <dbReference type="SAM" id="MobiDB-lite"/>
    </source>
</evidence>
<dbReference type="InterPro" id="IPR004875">
    <property type="entry name" value="DDE_SF_endonuclease_dom"/>
</dbReference>
<evidence type="ECO:0000313" key="5">
    <source>
        <dbReference type="EnsemblMetazoa" id="AALFPA23_008649.P11717"/>
    </source>
</evidence>
<dbReference type="Pfam" id="PF03221">
    <property type="entry name" value="HTH_Tnp_Tc5"/>
    <property type="match status" value="1"/>
</dbReference>
<reference evidence="5" key="2">
    <citation type="submission" date="2025-05" db="UniProtKB">
        <authorList>
            <consortium name="EnsemblMetazoa"/>
        </authorList>
    </citation>
    <scope>IDENTIFICATION</scope>
    <source>
        <strain evidence="5">Foshan</strain>
    </source>
</reference>
<evidence type="ECO:0000259" key="4">
    <source>
        <dbReference type="PROSITE" id="PS51253"/>
    </source>
</evidence>
<evidence type="ECO:0000256" key="1">
    <source>
        <dbReference type="ARBA" id="ARBA00004123"/>
    </source>
</evidence>
<sequence length="735" mass="83660">MAPPRKQKQRKHYSEEAISKCLQFIASGRSVYAGCKEFGIPMSTVRYRMSDSWQHKCRPGPQPIMSTQEEQQIANWLVGMQERGFPVTRHGLRFKLAEFLSSYPRGKLFRNNRPGRKWMDEFLRRNPGFSFRTPEAVSLASSRVSEEDIRGWFRMVDKWLSEKQMREILEDPTRVFNADETSFYLHPVSKEVIARTGSRNVYEVQQAVAKQNVTVMFAFGASGVVVTPHVILPGKRIRKEVAQGFPADWGLGLSDRGWMDSPNMGEFIVRILHPYLVKHGIKLPVILFVDGHSSHNALEVADLCLSKGIVLIALYPNTTHITQPADVAVFKPLKSEWKRSVDEWRNEHQGCALTMPHFGRVLEKAVERGIKPTTIQNGFRICGLHPFDPDAVDYSKCVAKAKTTALVEAPETIDSAEPSVPPVGPQESFQETLEQTSRQADGPGVTISYDRIIEAYDIIGPSTIAKIEGAANLLSREERIIRFFYRQFVRPHINFTDMPPSMETCTPSNDQLHLDTISNADPVADSTSVQIDINNCEIVEVDDISAYCEKLDLTHAESLIDSLEHANAINSCADSNEDNEPNEPETKHLIEQDLLDCGATPNNIEGESFHESPISDHEGLQDITNKPQMAKVRRLSDVLRLPPTPCRSVKHRNYARQYHPVLTAGERLEELRKKEQQKVEMEQQKKRKALERQDAKQKREEAKKAKLEERERKKKERKPKKIRVKAEKKRVAMRD</sequence>
<accession>A0ABM1YFA8</accession>
<dbReference type="Pfam" id="PF03184">
    <property type="entry name" value="DDE_1"/>
    <property type="match status" value="1"/>
</dbReference>
<dbReference type="EnsemblMetazoa" id="AALFPA23_008649.R11717">
    <property type="protein sequence ID" value="AALFPA23_008649.P11717"/>
    <property type="gene ID" value="AALFPA23_008649"/>
</dbReference>
<dbReference type="PANTHER" id="PTHR19303:SF74">
    <property type="entry name" value="POGO TRANSPOSABLE ELEMENT WITH KRAB DOMAIN"/>
    <property type="match status" value="1"/>
</dbReference>
<dbReference type="InterPro" id="IPR036397">
    <property type="entry name" value="RNaseH_sf"/>
</dbReference>
<dbReference type="InterPro" id="IPR006600">
    <property type="entry name" value="HTH_CenpB_DNA-bd_dom"/>
</dbReference>
<protein>
    <recommendedName>
        <fullName evidence="4">HTH CENPB-type domain-containing protein</fullName>
    </recommendedName>
</protein>
<dbReference type="PROSITE" id="PS51253">
    <property type="entry name" value="HTH_CENPB"/>
    <property type="match status" value="1"/>
</dbReference>